<comment type="similarity">
    <text evidence="1">Belongs to the thioesterase PaaI family.</text>
</comment>
<evidence type="ECO:0000313" key="5">
    <source>
        <dbReference type="EMBL" id="AWI52360.1"/>
    </source>
</evidence>
<keyword evidence="6" id="KW-1185">Reference proteome</keyword>
<keyword evidence="2" id="KW-0378">Hydrolase</keyword>
<reference evidence="5 6" key="1">
    <citation type="submission" date="2018-05" db="EMBL/GenBank/DDBJ databases">
        <title>complete genome sequence of Aquabacterium olei NBRC 110486.</title>
        <authorList>
            <person name="Tang B."/>
            <person name="Chang J."/>
            <person name="Zhang L."/>
            <person name="Yang H."/>
        </authorList>
    </citation>
    <scope>NUCLEOTIDE SEQUENCE [LARGE SCALE GENOMIC DNA]</scope>
    <source>
        <strain evidence="5 6">NBRC 110486</strain>
    </source>
</reference>
<dbReference type="SUPFAM" id="SSF54637">
    <property type="entry name" value="Thioesterase/thiol ester dehydrase-isomerase"/>
    <property type="match status" value="1"/>
</dbReference>
<dbReference type="CDD" id="cd03443">
    <property type="entry name" value="PaaI_thioesterase"/>
    <property type="match status" value="1"/>
</dbReference>
<dbReference type="GO" id="GO:0047617">
    <property type="term" value="F:fatty acyl-CoA hydrolase activity"/>
    <property type="evidence" value="ECO:0007669"/>
    <property type="project" value="InterPro"/>
</dbReference>
<dbReference type="InterPro" id="IPR006683">
    <property type="entry name" value="Thioestr_dom"/>
</dbReference>
<dbReference type="InterPro" id="IPR039298">
    <property type="entry name" value="ACOT13"/>
</dbReference>
<evidence type="ECO:0000256" key="1">
    <source>
        <dbReference type="ARBA" id="ARBA00008324"/>
    </source>
</evidence>
<dbReference type="AlphaFoldDB" id="A0A2U8FN07"/>
<dbReference type="RefSeq" id="WP_109034326.1">
    <property type="nucleotide sequence ID" value="NZ_CP029210.1"/>
</dbReference>
<proteinExistence type="inferred from homology"/>
<feature type="domain" description="Thioesterase" evidence="4">
    <location>
        <begin position="72"/>
        <end position="146"/>
    </location>
</feature>
<accession>A0A2U8FN07</accession>
<evidence type="ECO:0000259" key="4">
    <source>
        <dbReference type="Pfam" id="PF03061"/>
    </source>
</evidence>
<sequence length="160" mass="16564">MRHPDPSSASTNPQPEPAPHTGDPAVPSGFAPFHTATGGFISLIGPVHVREVPGVPPVIGLRIAPQHLNLRGIPHGGLLATLADTALGHAINHARGGPLSIVTVSLSTDFLAAARLGDWVEAHVEIERLGQRMAFASCRLRAGERVLLRASGAFAVVGPA</sequence>
<organism evidence="5 6">
    <name type="scientific">Aquabacterium olei</name>
    <dbReference type="NCBI Taxonomy" id="1296669"/>
    <lineage>
        <taxon>Bacteria</taxon>
        <taxon>Pseudomonadati</taxon>
        <taxon>Pseudomonadota</taxon>
        <taxon>Betaproteobacteria</taxon>
        <taxon>Burkholderiales</taxon>
        <taxon>Aquabacterium</taxon>
    </lineage>
</organism>
<dbReference type="Gene3D" id="3.10.129.10">
    <property type="entry name" value="Hotdog Thioesterase"/>
    <property type="match status" value="1"/>
</dbReference>
<dbReference type="Proteomes" id="UP000244892">
    <property type="component" value="Chromosome"/>
</dbReference>
<dbReference type="OrthoDB" id="7060041at2"/>
<dbReference type="PANTHER" id="PTHR21660:SF1">
    <property type="entry name" value="ACYL-COENZYME A THIOESTERASE 13"/>
    <property type="match status" value="1"/>
</dbReference>
<evidence type="ECO:0000256" key="2">
    <source>
        <dbReference type="ARBA" id="ARBA00022801"/>
    </source>
</evidence>
<gene>
    <name evidence="5" type="ORF">DEH84_02130</name>
</gene>
<name>A0A2U8FN07_9BURK</name>
<dbReference type="KEGG" id="aon:DEH84_02130"/>
<evidence type="ECO:0000313" key="6">
    <source>
        <dbReference type="Proteomes" id="UP000244892"/>
    </source>
</evidence>
<dbReference type="Pfam" id="PF03061">
    <property type="entry name" value="4HBT"/>
    <property type="match status" value="1"/>
</dbReference>
<feature type="region of interest" description="Disordered" evidence="3">
    <location>
        <begin position="1"/>
        <end position="29"/>
    </location>
</feature>
<dbReference type="PANTHER" id="PTHR21660">
    <property type="entry name" value="THIOESTERASE SUPERFAMILY MEMBER-RELATED"/>
    <property type="match status" value="1"/>
</dbReference>
<evidence type="ECO:0000256" key="3">
    <source>
        <dbReference type="SAM" id="MobiDB-lite"/>
    </source>
</evidence>
<dbReference type="EMBL" id="CP029210">
    <property type="protein sequence ID" value="AWI52360.1"/>
    <property type="molecule type" value="Genomic_DNA"/>
</dbReference>
<dbReference type="InterPro" id="IPR029069">
    <property type="entry name" value="HotDog_dom_sf"/>
</dbReference>
<protein>
    <recommendedName>
        <fullName evidence="4">Thioesterase domain-containing protein</fullName>
    </recommendedName>
</protein>